<dbReference type="GO" id="GO:0005506">
    <property type="term" value="F:iron ion binding"/>
    <property type="evidence" value="ECO:0007669"/>
    <property type="project" value="UniProtKB-ARBA"/>
</dbReference>
<name>A0A1I1JIU9_9GAMM</name>
<dbReference type="Proteomes" id="UP000198862">
    <property type="component" value="Unassembled WGS sequence"/>
</dbReference>
<dbReference type="AlphaFoldDB" id="A0A1I1JIU9"/>
<dbReference type="InterPro" id="IPR008775">
    <property type="entry name" value="Phytyl_CoA_dOase-like"/>
</dbReference>
<accession>A0A1I1JIU9</accession>
<evidence type="ECO:0000313" key="2">
    <source>
        <dbReference type="EMBL" id="SFC48539.1"/>
    </source>
</evidence>
<dbReference type="Gene3D" id="2.60.120.620">
    <property type="entry name" value="q2cbj1_9rhob like domain"/>
    <property type="match status" value="1"/>
</dbReference>
<evidence type="ECO:0000256" key="1">
    <source>
        <dbReference type="ARBA" id="ARBA00001954"/>
    </source>
</evidence>
<dbReference type="EMBL" id="FOLO01000010">
    <property type="protein sequence ID" value="SFC48539.1"/>
    <property type="molecule type" value="Genomic_DNA"/>
</dbReference>
<comment type="cofactor">
    <cofactor evidence="1">
        <name>Fe(2+)</name>
        <dbReference type="ChEBI" id="CHEBI:29033"/>
    </cofactor>
</comment>
<dbReference type="RefSeq" id="WP_091982882.1">
    <property type="nucleotide sequence ID" value="NZ_FOLO01000010.1"/>
</dbReference>
<dbReference type="Pfam" id="PF05721">
    <property type="entry name" value="PhyH"/>
    <property type="match status" value="1"/>
</dbReference>
<gene>
    <name evidence="2" type="ORF">SAMN02745724_01775</name>
</gene>
<dbReference type="GO" id="GO:0016706">
    <property type="term" value="F:2-oxoglutarate-dependent dioxygenase activity"/>
    <property type="evidence" value="ECO:0007669"/>
    <property type="project" value="UniProtKB-ARBA"/>
</dbReference>
<dbReference type="PANTHER" id="PTHR20883:SF48">
    <property type="entry name" value="ECTOINE DIOXYGENASE"/>
    <property type="match status" value="1"/>
</dbReference>
<keyword evidence="2" id="KW-0560">Oxidoreductase</keyword>
<proteinExistence type="predicted"/>
<dbReference type="PANTHER" id="PTHR20883">
    <property type="entry name" value="PHYTANOYL-COA DIOXYGENASE DOMAIN CONTAINING 1"/>
    <property type="match status" value="1"/>
</dbReference>
<organism evidence="2 3">
    <name type="scientific">Pseudoalteromonas denitrificans DSM 6059</name>
    <dbReference type="NCBI Taxonomy" id="1123010"/>
    <lineage>
        <taxon>Bacteria</taxon>
        <taxon>Pseudomonadati</taxon>
        <taxon>Pseudomonadota</taxon>
        <taxon>Gammaproteobacteria</taxon>
        <taxon>Alteromonadales</taxon>
        <taxon>Pseudoalteromonadaceae</taxon>
        <taxon>Pseudoalteromonas</taxon>
    </lineage>
</organism>
<reference evidence="2 3" key="1">
    <citation type="submission" date="2016-10" db="EMBL/GenBank/DDBJ databases">
        <authorList>
            <person name="de Groot N.N."/>
        </authorList>
    </citation>
    <scope>NUCLEOTIDE SEQUENCE [LARGE SCALE GENOMIC DNA]</scope>
    <source>
        <strain evidence="2 3">DSM 6059</strain>
    </source>
</reference>
<evidence type="ECO:0000313" key="3">
    <source>
        <dbReference type="Proteomes" id="UP000198862"/>
    </source>
</evidence>
<dbReference type="SUPFAM" id="SSF51197">
    <property type="entry name" value="Clavaminate synthase-like"/>
    <property type="match status" value="1"/>
</dbReference>
<protein>
    <submittedName>
        <fullName evidence="2">Phytanoyl-CoA dioxygenase (PhyH)</fullName>
    </submittedName>
</protein>
<keyword evidence="2" id="KW-0223">Dioxygenase</keyword>
<sequence>MLSEHGYQIIDNFICQESIEAINRDIELHEKIKDRYGIGHAEKTLLAVNNYVSSPEFIEKAQKFLDGDVEIKRAIVFNKTEDNNWAIGWHQDRAMTIDNQDVKQLPAEWINKMITICIHLDDTDEKNGCMKVMPNTHKIGLLSPSEINEYTAENPQVYCEGPAGSALVMRSHVIHGSDIGSQPSQRRVLHLELCSQFPCEMQWPYSEYKGTTST</sequence>
<keyword evidence="3" id="KW-1185">Reference proteome</keyword>
<dbReference type="STRING" id="1123010.SAMN02745724_01775"/>